<evidence type="ECO:0000313" key="1">
    <source>
        <dbReference type="Proteomes" id="UP000813463"/>
    </source>
</evidence>
<sequence length="106" mass="11660">MYQENLLNINIYFELFSIQIALHSFNNDAVGPEALNYKSIIRGEIGSCSSLLEGRKQSISSLSSFDKHSIQASCCSGILFRCVPAVQAYCSLQVCLTGVAVYRLSD</sequence>
<reference evidence="2" key="2">
    <citation type="submission" date="2025-08" db="UniProtKB">
        <authorList>
            <consortium name="RefSeq"/>
        </authorList>
    </citation>
    <scope>IDENTIFICATION</scope>
    <source>
        <tissue evidence="2">Leaf</tissue>
    </source>
</reference>
<dbReference type="Proteomes" id="UP000813463">
    <property type="component" value="Chromosome 3"/>
</dbReference>
<keyword evidence="1" id="KW-1185">Reference proteome</keyword>
<gene>
    <name evidence="2" type="primary">LOC130470542</name>
</gene>
<protein>
    <submittedName>
        <fullName evidence="2">Uncharacterized protein</fullName>
    </submittedName>
</protein>
<name>A0ABM3RMI5_SPIOL</name>
<reference evidence="1" key="1">
    <citation type="journal article" date="2021" name="Nat. Commun.">
        <title>Genomic analyses provide insights into spinach domestication and the genetic basis of agronomic traits.</title>
        <authorList>
            <person name="Cai X."/>
            <person name="Sun X."/>
            <person name="Xu C."/>
            <person name="Sun H."/>
            <person name="Wang X."/>
            <person name="Ge C."/>
            <person name="Zhang Z."/>
            <person name="Wang Q."/>
            <person name="Fei Z."/>
            <person name="Jiao C."/>
            <person name="Wang Q."/>
        </authorList>
    </citation>
    <scope>NUCLEOTIDE SEQUENCE [LARGE SCALE GENOMIC DNA]</scope>
    <source>
        <strain evidence="1">cv. Varoflay</strain>
    </source>
</reference>
<evidence type="ECO:0000313" key="2">
    <source>
        <dbReference type="RefSeq" id="XP_056696824.1"/>
    </source>
</evidence>
<dbReference type="RefSeq" id="XP_056696824.1">
    <property type="nucleotide sequence ID" value="XM_056840846.1"/>
</dbReference>
<accession>A0ABM3RMI5</accession>
<dbReference type="GeneID" id="130470542"/>
<proteinExistence type="predicted"/>
<organism evidence="1 2">
    <name type="scientific">Spinacia oleracea</name>
    <name type="common">Spinach</name>
    <dbReference type="NCBI Taxonomy" id="3562"/>
    <lineage>
        <taxon>Eukaryota</taxon>
        <taxon>Viridiplantae</taxon>
        <taxon>Streptophyta</taxon>
        <taxon>Embryophyta</taxon>
        <taxon>Tracheophyta</taxon>
        <taxon>Spermatophyta</taxon>
        <taxon>Magnoliopsida</taxon>
        <taxon>eudicotyledons</taxon>
        <taxon>Gunneridae</taxon>
        <taxon>Pentapetalae</taxon>
        <taxon>Caryophyllales</taxon>
        <taxon>Chenopodiaceae</taxon>
        <taxon>Chenopodioideae</taxon>
        <taxon>Anserineae</taxon>
        <taxon>Spinacia</taxon>
    </lineage>
</organism>